<dbReference type="Gene3D" id="3.10.20.90">
    <property type="entry name" value="Phosphatidylinositol 3-kinase Catalytic Subunit, Chain A, domain 1"/>
    <property type="match status" value="1"/>
</dbReference>
<dbReference type="Pfam" id="PF13899">
    <property type="entry name" value="Thioredoxin_7"/>
    <property type="match status" value="1"/>
</dbReference>
<dbReference type="AlphaFoldDB" id="A0A4S8JPE6"/>
<dbReference type="InterPro" id="IPR009060">
    <property type="entry name" value="UBA-like_sf"/>
</dbReference>
<dbReference type="Gene3D" id="3.40.30.10">
    <property type="entry name" value="Glutaredoxin"/>
    <property type="match status" value="1"/>
</dbReference>
<evidence type="ECO:0000259" key="3">
    <source>
        <dbReference type="PROSITE" id="PS50033"/>
    </source>
</evidence>
<evidence type="ECO:0000313" key="4">
    <source>
        <dbReference type="EMBL" id="THU63659.1"/>
    </source>
</evidence>
<organism evidence="4 5">
    <name type="scientific">Musa balbisiana</name>
    <name type="common">Banana</name>
    <dbReference type="NCBI Taxonomy" id="52838"/>
    <lineage>
        <taxon>Eukaryota</taxon>
        <taxon>Viridiplantae</taxon>
        <taxon>Streptophyta</taxon>
        <taxon>Embryophyta</taxon>
        <taxon>Tracheophyta</taxon>
        <taxon>Spermatophyta</taxon>
        <taxon>Magnoliopsida</taxon>
        <taxon>Liliopsida</taxon>
        <taxon>Zingiberales</taxon>
        <taxon>Musaceae</taxon>
        <taxon>Musa</taxon>
    </lineage>
</organism>
<feature type="domain" description="UBX" evidence="3">
    <location>
        <begin position="357"/>
        <end position="437"/>
    </location>
</feature>
<proteinExistence type="predicted"/>
<dbReference type="InterPro" id="IPR050730">
    <property type="entry name" value="UBX_domain-protein"/>
</dbReference>
<dbReference type="InterPro" id="IPR017346">
    <property type="entry name" value="UBX_7/2"/>
</dbReference>
<evidence type="ECO:0000256" key="2">
    <source>
        <dbReference type="SAM" id="MobiDB-lite"/>
    </source>
</evidence>
<name>A0A4S8JPE6_MUSBA</name>
<dbReference type="STRING" id="52838.A0A4S8JPE6"/>
<dbReference type="Pfam" id="PF14555">
    <property type="entry name" value="UBA_4"/>
    <property type="match status" value="1"/>
</dbReference>
<dbReference type="PIRSF" id="PIRSF037991">
    <property type="entry name" value="UCP037991_UBX7/2"/>
    <property type="match status" value="1"/>
</dbReference>
<evidence type="ECO:0000256" key="1">
    <source>
        <dbReference type="PIRNR" id="PIRNR037991"/>
    </source>
</evidence>
<feature type="compositionally biased region" description="Basic and acidic residues" evidence="2">
    <location>
        <begin position="330"/>
        <end position="339"/>
    </location>
</feature>
<dbReference type="InterPro" id="IPR029071">
    <property type="entry name" value="Ubiquitin-like_domsf"/>
</dbReference>
<dbReference type="Pfam" id="PF00789">
    <property type="entry name" value="UBX"/>
    <property type="match status" value="1"/>
</dbReference>
<keyword evidence="5" id="KW-1185">Reference proteome</keyword>
<dbReference type="EMBL" id="PYDT01000004">
    <property type="protein sequence ID" value="THU63659.1"/>
    <property type="molecule type" value="Genomic_DNA"/>
</dbReference>
<dbReference type="PANTHER" id="PTHR23322">
    <property type="entry name" value="FAS-ASSOCIATED PROTEIN"/>
    <property type="match status" value="1"/>
</dbReference>
<dbReference type="SUPFAM" id="SSF54236">
    <property type="entry name" value="Ubiquitin-like"/>
    <property type="match status" value="1"/>
</dbReference>
<dbReference type="InterPro" id="IPR001012">
    <property type="entry name" value="UBX_dom"/>
</dbReference>
<dbReference type="SMART" id="SM00594">
    <property type="entry name" value="UAS"/>
    <property type="match status" value="1"/>
</dbReference>
<dbReference type="InterPro" id="IPR036249">
    <property type="entry name" value="Thioredoxin-like_sf"/>
</dbReference>
<dbReference type="SUPFAM" id="SSF46934">
    <property type="entry name" value="UBA-like"/>
    <property type="match status" value="1"/>
</dbReference>
<comment type="caution">
    <text evidence="4">The sequence shown here is derived from an EMBL/GenBank/DDBJ whole genome shotgun (WGS) entry which is preliminary data.</text>
</comment>
<dbReference type="GO" id="GO:0043161">
    <property type="term" value="P:proteasome-mediated ubiquitin-dependent protein catabolic process"/>
    <property type="evidence" value="ECO:0007669"/>
    <property type="project" value="TreeGrafter"/>
</dbReference>
<protein>
    <recommendedName>
        <fullName evidence="1 3">UBX domain-containing protein</fullName>
    </recommendedName>
</protein>
<feature type="region of interest" description="Disordered" evidence="2">
    <location>
        <begin position="314"/>
        <end position="357"/>
    </location>
</feature>
<accession>A0A4S8JPE6</accession>
<dbReference type="InterPro" id="IPR006577">
    <property type="entry name" value="UAS"/>
</dbReference>
<sequence>METLPTAADKQQLVSSFLEIALGQTPETATQFLQATGWKLEEALQLFYVGNEGGGLAASSFPLPTGGSPSEQENVMASGSLVQGALEDEVRPPLPVKRDTLYGDTPLFRHQSSAMVAFRNFDEESKRSAVWESNESSASTANGSRDNLASLYSPPFALMYQGSFDQAKIEASLQGKWLLINLQSNEEFGSHMLNRDTWSNEAVAQTIRTNFIFWQVYYDTSEGKKVCTYYNLITLPAVLVIDPITGQKMRAWSGMVHPERLLEDLLPFLDKGPKEHHTFLPQKRPRVAHDSAPNNILDKEAVEDDVEVLQAIAASMEDAKSPPRTPVTDDDPKPEKDGETSSNGNLTYPPLPEEPKGSKELCRVGIRLPDGCRIQRKFLQTDPIKLLWSFCSSKLEDGQKRPFHFTHAIPGASKSLEYESNSNFEEAGLSNSMITLVWD</sequence>
<evidence type="ECO:0000313" key="5">
    <source>
        <dbReference type="Proteomes" id="UP000317650"/>
    </source>
</evidence>
<dbReference type="CDD" id="cd14273">
    <property type="entry name" value="UBA_TAP-C_like"/>
    <property type="match status" value="1"/>
</dbReference>
<dbReference type="GO" id="GO:0005634">
    <property type="term" value="C:nucleus"/>
    <property type="evidence" value="ECO:0007669"/>
    <property type="project" value="TreeGrafter"/>
</dbReference>
<dbReference type="PROSITE" id="PS50033">
    <property type="entry name" value="UBX"/>
    <property type="match status" value="1"/>
</dbReference>
<gene>
    <name evidence="4" type="ORF">C4D60_Mb01t18150</name>
</gene>
<dbReference type="CDD" id="cd01767">
    <property type="entry name" value="UBX"/>
    <property type="match status" value="1"/>
</dbReference>
<dbReference type="SUPFAM" id="SSF52833">
    <property type="entry name" value="Thioredoxin-like"/>
    <property type="match status" value="1"/>
</dbReference>
<dbReference type="GO" id="GO:0043130">
    <property type="term" value="F:ubiquitin binding"/>
    <property type="evidence" value="ECO:0007669"/>
    <property type="project" value="TreeGrafter"/>
</dbReference>
<dbReference type="Gene3D" id="1.10.8.10">
    <property type="entry name" value="DNA helicase RuvA subunit, C-terminal domain"/>
    <property type="match status" value="1"/>
</dbReference>
<reference evidence="4 5" key="1">
    <citation type="journal article" date="2019" name="Nat. Plants">
        <title>Genome sequencing of Musa balbisiana reveals subgenome evolution and function divergence in polyploid bananas.</title>
        <authorList>
            <person name="Yao X."/>
        </authorList>
    </citation>
    <scope>NUCLEOTIDE SEQUENCE [LARGE SCALE GENOMIC DNA]</scope>
    <source>
        <strain evidence="5">cv. DH-PKW</strain>
        <tissue evidence="4">Leaves</tissue>
    </source>
</reference>
<dbReference type="CDD" id="cd02958">
    <property type="entry name" value="UAS"/>
    <property type="match status" value="1"/>
</dbReference>
<feature type="region of interest" description="Disordered" evidence="2">
    <location>
        <begin position="277"/>
        <end position="300"/>
    </location>
</feature>
<dbReference type="PANTHER" id="PTHR23322:SF6">
    <property type="entry name" value="UBX DOMAIN-CONTAINING PROTEIN 7"/>
    <property type="match status" value="1"/>
</dbReference>
<dbReference type="Proteomes" id="UP000317650">
    <property type="component" value="Chromosome 1"/>
</dbReference>